<feature type="chain" id="PRO_5040158990" description="AAA-ATPase-like domain-containing protein" evidence="1">
    <location>
        <begin position="17"/>
        <end position="705"/>
    </location>
</feature>
<keyword evidence="1" id="KW-0732">Signal</keyword>
<evidence type="ECO:0008006" key="4">
    <source>
        <dbReference type="Google" id="ProtNLM"/>
    </source>
</evidence>
<sequence length="705" mass="80948">MLRLLIFTYLIFQTYGFLVYPQDDSSPSDEESSPSPHLRPLLTYGFLVYPQDDSSPSDEESSPSPHLRPLLMSIDDLHLRQLSFAELKETVFFVDKTRLIRDFLHGTGPQQMILQTKRGFGKTTNLDMIRRFLEIDASHNGTKETDKLSHKSYKTFATKVPNKNQFLDVFRDRPLFAKNFGEYPVIWLDFDTKGVKTHSEAGFLRHLLNNTLRSAFEDHAYLINSSMISAEDKMNVRKFLYPNSSTHDVTPRQGVALLKRLLRQQFQKDAITLADNVDARLREVIFDPEQELDEKVDVLDILIDENEPSGRMLMTCVLLPPGGSKFNHWFGKQYEGVTEDILETVVYKKPSFLNRMSQMKAWYGGYGDKFNLYSVMKYMNWGRKKFQPLWTELGSLDTFKMAFAPDCFGPKILECFVGCEITPANFSSHLEVFPQAMRSLKSLQRLAFPVEASVCTDEALLHLVEFLVDLGYLNRTGRVYRPRSSPRKEYQILKVPNLEVEDYISKLLYKTVVAETPLNGDENFRLELFEAIFGVSESQETMRRFATALATLLMTSERANQTSDVTLAHALRVHLLRPPTQFNVPYVKLGPNDADLDRGRPNFDLVFAVRAKDAPAVGFFMKVESDEKSTASDQVLSDVVNDFQLEEIQNIPKSGTVNVLVKMGCDDEICRLNYLYNSTQLDQSKQLQIKKEQVAREAREKWNKF</sequence>
<dbReference type="AlphaFoldDB" id="A0A9P0F7E5"/>
<evidence type="ECO:0000313" key="3">
    <source>
        <dbReference type="Proteomes" id="UP001152759"/>
    </source>
</evidence>
<keyword evidence="3" id="KW-1185">Reference proteome</keyword>
<dbReference type="PANTHER" id="PTHR34825:SF1">
    <property type="entry name" value="AAA-ATPASE-LIKE DOMAIN-CONTAINING PROTEIN"/>
    <property type="match status" value="1"/>
</dbReference>
<proteinExistence type="predicted"/>
<name>A0A9P0F7E5_BEMTA</name>
<gene>
    <name evidence="2" type="ORF">BEMITA_LOCUS10784</name>
</gene>
<reference evidence="2" key="1">
    <citation type="submission" date="2021-12" db="EMBL/GenBank/DDBJ databases">
        <authorList>
            <person name="King R."/>
        </authorList>
    </citation>
    <scope>NUCLEOTIDE SEQUENCE</scope>
</reference>
<evidence type="ECO:0000313" key="2">
    <source>
        <dbReference type="EMBL" id="CAH0392243.1"/>
    </source>
</evidence>
<dbReference type="EMBL" id="OU963867">
    <property type="protein sequence ID" value="CAH0392243.1"/>
    <property type="molecule type" value="Genomic_DNA"/>
</dbReference>
<evidence type="ECO:0000256" key="1">
    <source>
        <dbReference type="SAM" id="SignalP"/>
    </source>
</evidence>
<dbReference type="Proteomes" id="UP001152759">
    <property type="component" value="Chromosome 6"/>
</dbReference>
<organism evidence="2 3">
    <name type="scientific">Bemisia tabaci</name>
    <name type="common">Sweetpotato whitefly</name>
    <name type="synonym">Aleurodes tabaci</name>
    <dbReference type="NCBI Taxonomy" id="7038"/>
    <lineage>
        <taxon>Eukaryota</taxon>
        <taxon>Metazoa</taxon>
        <taxon>Ecdysozoa</taxon>
        <taxon>Arthropoda</taxon>
        <taxon>Hexapoda</taxon>
        <taxon>Insecta</taxon>
        <taxon>Pterygota</taxon>
        <taxon>Neoptera</taxon>
        <taxon>Paraneoptera</taxon>
        <taxon>Hemiptera</taxon>
        <taxon>Sternorrhyncha</taxon>
        <taxon>Aleyrodoidea</taxon>
        <taxon>Aleyrodidae</taxon>
        <taxon>Aleyrodinae</taxon>
        <taxon>Bemisia</taxon>
    </lineage>
</organism>
<accession>A0A9P0F7E5</accession>
<dbReference type="PANTHER" id="PTHR34825">
    <property type="entry name" value="CONSERVED PROTEIN, WITH A WEAK D-GALACTARATE DEHYDRATASE/ALTRONATE HYDROLASE DOMAIN"/>
    <property type="match status" value="1"/>
</dbReference>
<protein>
    <recommendedName>
        <fullName evidence="4">AAA-ATPase-like domain-containing protein</fullName>
    </recommendedName>
</protein>
<feature type="signal peptide" evidence="1">
    <location>
        <begin position="1"/>
        <end position="16"/>
    </location>
</feature>